<reference evidence="2 3" key="1">
    <citation type="journal article" date="2018" name="Evol. Lett.">
        <title>Horizontal gene cluster transfer increased hallucinogenic mushroom diversity.</title>
        <authorList>
            <person name="Reynolds H.T."/>
            <person name="Vijayakumar V."/>
            <person name="Gluck-Thaler E."/>
            <person name="Korotkin H.B."/>
            <person name="Matheny P.B."/>
            <person name="Slot J.C."/>
        </authorList>
    </citation>
    <scope>NUCLEOTIDE SEQUENCE [LARGE SCALE GENOMIC DNA]</scope>
    <source>
        <strain evidence="2 3">2629</strain>
    </source>
</reference>
<dbReference type="Pfam" id="PF00651">
    <property type="entry name" value="BTB"/>
    <property type="match status" value="1"/>
</dbReference>
<dbReference type="CDD" id="cd18186">
    <property type="entry name" value="BTB_POZ_ZBTB_KLHL-like"/>
    <property type="match status" value="1"/>
</dbReference>
<dbReference type="PROSITE" id="PS50097">
    <property type="entry name" value="BTB"/>
    <property type="match status" value="1"/>
</dbReference>
<evidence type="ECO:0000313" key="2">
    <source>
        <dbReference type="EMBL" id="PPR07100.1"/>
    </source>
</evidence>
<comment type="caution">
    <text evidence="2">The sequence shown here is derived from an EMBL/GenBank/DDBJ whole genome shotgun (WGS) entry which is preliminary data.</text>
</comment>
<dbReference type="InterPro" id="IPR011333">
    <property type="entry name" value="SKP1/BTB/POZ_sf"/>
</dbReference>
<dbReference type="EMBL" id="NHTK01000520">
    <property type="protein sequence ID" value="PPR07100.1"/>
    <property type="molecule type" value="Genomic_DNA"/>
</dbReference>
<proteinExistence type="predicted"/>
<gene>
    <name evidence="2" type="ORF">CVT24_010936</name>
</gene>
<dbReference type="SUPFAM" id="SSF54695">
    <property type="entry name" value="POZ domain"/>
    <property type="match status" value="1"/>
</dbReference>
<dbReference type="Gene3D" id="3.30.710.10">
    <property type="entry name" value="Potassium Channel Kv1.1, Chain A"/>
    <property type="match status" value="1"/>
</dbReference>
<sequence length="298" mass="33999">MTAFRIHRGVLARHSTVFNDMLSLPQPADADLFEGCPVVPMYDLPKDLSSLIHYLYDGFGTFEYKCIDDFFQLAGILRLASKYFIEPIRQQAVRILTNIWPATLLGHDQMIETALITPAVDNLTYPYAHPLHVLNLARELDISILIPMALYFLTIYPLSEIIAANHPKLITEHSSKPSNILSSKDIQLYTLMYQYRLQVLSSFIHDFCSQRIRKPACGNSTTCPKAFSGLVSQLHRSSNLKTNPLYEIRRTIDHVMCNHNLCSVCRTDFNTQAIKLRKSAWDDIPSIIGFPPWDQLRA</sequence>
<evidence type="ECO:0000313" key="3">
    <source>
        <dbReference type="Proteomes" id="UP000284842"/>
    </source>
</evidence>
<keyword evidence="3" id="KW-1185">Reference proteome</keyword>
<dbReference type="OrthoDB" id="2879636at2759"/>
<dbReference type="InParanoid" id="A0A409YVS0"/>
<dbReference type="InterPro" id="IPR000210">
    <property type="entry name" value="BTB/POZ_dom"/>
</dbReference>
<dbReference type="STRING" id="181874.A0A409YVS0"/>
<name>A0A409YVS0_9AGAR</name>
<dbReference type="AlphaFoldDB" id="A0A409YVS0"/>
<organism evidence="2 3">
    <name type="scientific">Panaeolus cyanescens</name>
    <dbReference type="NCBI Taxonomy" id="181874"/>
    <lineage>
        <taxon>Eukaryota</taxon>
        <taxon>Fungi</taxon>
        <taxon>Dikarya</taxon>
        <taxon>Basidiomycota</taxon>
        <taxon>Agaricomycotina</taxon>
        <taxon>Agaricomycetes</taxon>
        <taxon>Agaricomycetidae</taxon>
        <taxon>Agaricales</taxon>
        <taxon>Agaricineae</taxon>
        <taxon>Galeropsidaceae</taxon>
        <taxon>Panaeolus</taxon>
    </lineage>
</organism>
<dbReference type="Proteomes" id="UP000284842">
    <property type="component" value="Unassembled WGS sequence"/>
</dbReference>
<protein>
    <recommendedName>
        <fullName evidence="1">BTB domain-containing protein</fullName>
    </recommendedName>
</protein>
<evidence type="ECO:0000259" key="1">
    <source>
        <dbReference type="PROSITE" id="PS50097"/>
    </source>
</evidence>
<accession>A0A409YVS0</accession>
<feature type="domain" description="BTB" evidence="1">
    <location>
        <begin position="1"/>
        <end position="58"/>
    </location>
</feature>